<dbReference type="RefSeq" id="WP_157772506.1">
    <property type="nucleotide sequence ID" value="NZ_JAUOQO010000002.1"/>
</dbReference>
<reference evidence="1" key="1">
    <citation type="submission" date="2023-07" db="EMBL/GenBank/DDBJ databases">
        <title>Genome content predicts the carbon catabolic preferences of heterotrophic bacteria.</title>
        <authorList>
            <person name="Gralka M."/>
        </authorList>
    </citation>
    <scope>NUCLEOTIDE SEQUENCE</scope>
    <source>
        <strain evidence="1">E2R20</strain>
    </source>
</reference>
<dbReference type="EMBL" id="JAUOQO010000002">
    <property type="protein sequence ID" value="MDO6573028.1"/>
    <property type="molecule type" value="Genomic_DNA"/>
</dbReference>
<organism evidence="1 2">
    <name type="scientific">Staphylococcus pasteuri_A</name>
    <dbReference type="NCBI Taxonomy" id="3062664"/>
    <lineage>
        <taxon>Bacteria</taxon>
        <taxon>Bacillati</taxon>
        <taxon>Bacillota</taxon>
        <taxon>Bacilli</taxon>
        <taxon>Bacillales</taxon>
        <taxon>Staphylococcaceae</taxon>
        <taxon>Staphylococcus</taxon>
    </lineage>
</organism>
<evidence type="ECO:0000313" key="1">
    <source>
        <dbReference type="EMBL" id="MDO6573028.1"/>
    </source>
</evidence>
<evidence type="ECO:0000313" key="2">
    <source>
        <dbReference type="Proteomes" id="UP001170310"/>
    </source>
</evidence>
<name>A0AAW7YP62_9STAP</name>
<dbReference type="AlphaFoldDB" id="A0AAW7YP62"/>
<keyword evidence="2" id="KW-1185">Reference proteome</keyword>
<proteinExistence type="predicted"/>
<comment type="caution">
    <text evidence="1">The sequence shown here is derived from an EMBL/GenBank/DDBJ whole genome shotgun (WGS) entry which is preliminary data.</text>
</comment>
<dbReference type="Proteomes" id="UP001170310">
    <property type="component" value="Unassembled WGS sequence"/>
</dbReference>
<dbReference type="Pfam" id="PF10083">
    <property type="entry name" value="DUF2321"/>
    <property type="match status" value="1"/>
</dbReference>
<gene>
    <name evidence="1" type="ORF">Q4528_02550</name>
</gene>
<protein>
    <submittedName>
        <fullName evidence="1">DUF2321 domain-containing protein</fullName>
    </submittedName>
</protein>
<accession>A0AAW7YP62</accession>
<sequence>MRNVSGYYKNATICLNGHVASSIDSNYRKFCKECGQPTVSTCQHCDTNIQGNYYISGFFGGTDYELPYYCHNCGSAYPWTEKLLENAIELVSLDDDLPVEHKKIIKNAIPDLIIESSTTPVAQAKYKKYVSNAADYVQEGLKNLLVDVVSESVKKSIFN</sequence>
<dbReference type="InterPro" id="IPR016891">
    <property type="entry name" value="DUF2321"/>
</dbReference>